<dbReference type="Proteomes" id="UP000261380">
    <property type="component" value="Unplaced"/>
</dbReference>
<dbReference type="Gene3D" id="1.10.238.10">
    <property type="entry name" value="EF-hand"/>
    <property type="match status" value="1"/>
</dbReference>
<dbReference type="Ensembl" id="ENSXCOT00000021844.1">
    <property type="protein sequence ID" value="ENSXCOP00000021580.1"/>
    <property type="gene ID" value="ENSXCOG00000016149.1"/>
</dbReference>
<dbReference type="InterPro" id="IPR001217">
    <property type="entry name" value="STAT"/>
</dbReference>
<name>A0A3B5MDH7_9TELE</name>
<dbReference type="SUPFAM" id="SSF55550">
    <property type="entry name" value="SH2 domain"/>
    <property type="match status" value="1"/>
</dbReference>
<keyword evidence="1 2" id="KW-0727">SH2 domain</keyword>
<sequence length="208" mass="23920">PFVFCRFTAVAEVLIGVGEQLQRLQVQIQRFPDESVWIWIDGILDLIKKFVWELWRDGCIMGFVSKERTRSLLREKPVGTFLIRFSESILDGAITFSWVEQSKRIHAVEPYTKKELSVLSLPNAIYSYTLTTSGRSHNPLVYLYPDTPKDAAFARYRVAGTERRHQAVFTSGDGSDVLFQKFLCFSATLSVNISEILSNNIFIFFENF</sequence>
<dbReference type="InterPro" id="IPR000980">
    <property type="entry name" value="SH2"/>
</dbReference>
<evidence type="ECO:0000256" key="2">
    <source>
        <dbReference type="PROSITE-ProRule" id="PRU00191"/>
    </source>
</evidence>
<reference evidence="4" key="2">
    <citation type="submission" date="2025-09" db="UniProtKB">
        <authorList>
            <consortium name="Ensembl"/>
        </authorList>
    </citation>
    <scope>IDENTIFICATION</scope>
</reference>
<evidence type="ECO:0000259" key="3">
    <source>
        <dbReference type="PROSITE" id="PS50001"/>
    </source>
</evidence>
<proteinExistence type="predicted"/>
<dbReference type="PROSITE" id="PS50001">
    <property type="entry name" value="SH2"/>
    <property type="match status" value="1"/>
</dbReference>
<dbReference type="GO" id="GO:0007165">
    <property type="term" value="P:signal transduction"/>
    <property type="evidence" value="ECO:0007669"/>
    <property type="project" value="InterPro"/>
</dbReference>
<organism evidence="4 5">
    <name type="scientific">Xiphophorus couchianus</name>
    <name type="common">Monterrey platyfish</name>
    <dbReference type="NCBI Taxonomy" id="32473"/>
    <lineage>
        <taxon>Eukaryota</taxon>
        <taxon>Metazoa</taxon>
        <taxon>Chordata</taxon>
        <taxon>Craniata</taxon>
        <taxon>Vertebrata</taxon>
        <taxon>Euteleostomi</taxon>
        <taxon>Actinopterygii</taxon>
        <taxon>Neopterygii</taxon>
        <taxon>Teleostei</taxon>
        <taxon>Neoteleostei</taxon>
        <taxon>Acanthomorphata</taxon>
        <taxon>Ovalentaria</taxon>
        <taxon>Atherinomorphae</taxon>
        <taxon>Cyprinodontiformes</taxon>
        <taxon>Poeciliidae</taxon>
        <taxon>Poeciliinae</taxon>
        <taxon>Xiphophorus</taxon>
    </lineage>
</organism>
<dbReference type="Gene3D" id="3.30.505.10">
    <property type="entry name" value="SH2 domain"/>
    <property type="match status" value="1"/>
</dbReference>
<dbReference type="STRING" id="32473.ENSXCOP00000021580"/>
<evidence type="ECO:0000256" key="1">
    <source>
        <dbReference type="ARBA" id="ARBA00022999"/>
    </source>
</evidence>
<dbReference type="PANTHER" id="PTHR11801">
    <property type="entry name" value="SIGNAL TRANSDUCER AND ACTIVATOR OF TRANSCRIPTION"/>
    <property type="match status" value="1"/>
</dbReference>
<evidence type="ECO:0000313" key="4">
    <source>
        <dbReference type="Ensembl" id="ENSXCOP00000021580.1"/>
    </source>
</evidence>
<dbReference type="Pfam" id="PF00017">
    <property type="entry name" value="SH2"/>
    <property type="match status" value="1"/>
</dbReference>
<dbReference type="GO" id="GO:0003700">
    <property type="term" value="F:DNA-binding transcription factor activity"/>
    <property type="evidence" value="ECO:0007669"/>
    <property type="project" value="InterPro"/>
</dbReference>
<accession>A0A3B5MDH7</accession>
<dbReference type="InterPro" id="IPR036860">
    <property type="entry name" value="SH2_dom_sf"/>
</dbReference>
<evidence type="ECO:0000313" key="5">
    <source>
        <dbReference type="Proteomes" id="UP000261380"/>
    </source>
</evidence>
<dbReference type="AlphaFoldDB" id="A0A3B5MDH7"/>
<dbReference type="FunFam" id="3.30.505.10:FF:000003">
    <property type="entry name" value="Signal transducer and activator of transcription"/>
    <property type="match status" value="1"/>
</dbReference>
<feature type="domain" description="SH2" evidence="3">
    <location>
        <begin position="55"/>
        <end position="143"/>
    </location>
</feature>
<reference evidence="4" key="1">
    <citation type="submission" date="2025-08" db="UniProtKB">
        <authorList>
            <consortium name="Ensembl"/>
        </authorList>
    </citation>
    <scope>IDENTIFICATION</scope>
</reference>
<keyword evidence="5" id="KW-1185">Reference proteome</keyword>
<protein>
    <recommendedName>
        <fullName evidence="3">SH2 domain-containing protein</fullName>
    </recommendedName>
</protein>
<dbReference type="GeneTree" id="ENSGT01050000244905"/>